<protein>
    <submittedName>
        <fullName evidence="2">Uncharacterized protein</fullName>
    </submittedName>
</protein>
<comment type="caution">
    <text evidence="2">The sequence shown here is derived from an EMBL/GenBank/DDBJ whole genome shotgun (WGS) entry which is preliminary data.</text>
</comment>
<dbReference type="AlphaFoldDB" id="A0A2P5DLM2"/>
<evidence type="ECO:0000256" key="1">
    <source>
        <dbReference type="SAM" id="Phobius"/>
    </source>
</evidence>
<evidence type="ECO:0000313" key="3">
    <source>
        <dbReference type="Proteomes" id="UP000237000"/>
    </source>
</evidence>
<keyword evidence="1" id="KW-0812">Transmembrane</keyword>
<organism evidence="2 3">
    <name type="scientific">Trema orientale</name>
    <name type="common">Charcoal tree</name>
    <name type="synonym">Celtis orientalis</name>
    <dbReference type="NCBI Taxonomy" id="63057"/>
    <lineage>
        <taxon>Eukaryota</taxon>
        <taxon>Viridiplantae</taxon>
        <taxon>Streptophyta</taxon>
        <taxon>Embryophyta</taxon>
        <taxon>Tracheophyta</taxon>
        <taxon>Spermatophyta</taxon>
        <taxon>Magnoliopsida</taxon>
        <taxon>eudicotyledons</taxon>
        <taxon>Gunneridae</taxon>
        <taxon>Pentapetalae</taxon>
        <taxon>rosids</taxon>
        <taxon>fabids</taxon>
        <taxon>Rosales</taxon>
        <taxon>Cannabaceae</taxon>
        <taxon>Trema</taxon>
    </lineage>
</organism>
<reference evidence="3" key="1">
    <citation type="submission" date="2016-06" db="EMBL/GenBank/DDBJ databases">
        <title>Parallel loss of symbiosis genes in relatives of nitrogen-fixing non-legume Parasponia.</title>
        <authorList>
            <person name="Van Velzen R."/>
            <person name="Holmer R."/>
            <person name="Bu F."/>
            <person name="Rutten L."/>
            <person name="Van Zeijl A."/>
            <person name="Liu W."/>
            <person name="Santuari L."/>
            <person name="Cao Q."/>
            <person name="Sharma T."/>
            <person name="Shen D."/>
            <person name="Roswanjaya Y."/>
            <person name="Wardhani T."/>
            <person name="Kalhor M.S."/>
            <person name="Jansen J."/>
            <person name="Van den Hoogen J."/>
            <person name="Gungor B."/>
            <person name="Hartog M."/>
            <person name="Hontelez J."/>
            <person name="Verver J."/>
            <person name="Yang W.-C."/>
            <person name="Schijlen E."/>
            <person name="Repin R."/>
            <person name="Schilthuizen M."/>
            <person name="Schranz E."/>
            <person name="Heidstra R."/>
            <person name="Miyata K."/>
            <person name="Fedorova E."/>
            <person name="Kohlen W."/>
            <person name="Bisseling T."/>
            <person name="Smit S."/>
            <person name="Geurts R."/>
        </authorList>
    </citation>
    <scope>NUCLEOTIDE SEQUENCE [LARGE SCALE GENOMIC DNA]</scope>
    <source>
        <strain evidence="3">cv. RG33-2</strain>
    </source>
</reference>
<dbReference type="InParanoid" id="A0A2P5DLM2"/>
<dbReference type="EMBL" id="JXTC01000262">
    <property type="protein sequence ID" value="PON74165.1"/>
    <property type="molecule type" value="Genomic_DNA"/>
</dbReference>
<feature type="transmembrane region" description="Helical" evidence="1">
    <location>
        <begin position="12"/>
        <end position="30"/>
    </location>
</feature>
<keyword evidence="3" id="KW-1185">Reference proteome</keyword>
<dbReference type="Proteomes" id="UP000237000">
    <property type="component" value="Unassembled WGS sequence"/>
</dbReference>
<accession>A0A2P5DLM2</accession>
<name>A0A2P5DLM2_TREOI</name>
<proteinExistence type="predicted"/>
<gene>
    <name evidence="2" type="ORF">TorRG33x02_247440</name>
</gene>
<keyword evidence="1" id="KW-0472">Membrane</keyword>
<sequence length="97" mass="11382">METVVMFGEGSVYVIPGASYSGFGCLLLLAKDIYALMSWFLHDPCRALWVAKEFLMEGSNVKWRRLPIHYHWNSVFQCWLPSYFWLKTLYVDILLLV</sequence>
<evidence type="ECO:0000313" key="2">
    <source>
        <dbReference type="EMBL" id="PON74165.1"/>
    </source>
</evidence>
<keyword evidence="1" id="KW-1133">Transmembrane helix</keyword>